<keyword evidence="8" id="KW-1185">Reference proteome</keyword>
<feature type="region of interest" description="Disordered" evidence="4">
    <location>
        <begin position="285"/>
        <end position="334"/>
    </location>
</feature>
<proteinExistence type="inferred from homology"/>
<dbReference type="InterPro" id="IPR029064">
    <property type="entry name" value="Ribosomal_eL30-like_sf"/>
</dbReference>
<evidence type="ECO:0000256" key="4">
    <source>
        <dbReference type="SAM" id="MobiDB-lite"/>
    </source>
</evidence>
<dbReference type="Proteomes" id="UP001227230">
    <property type="component" value="Chromosome 18"/>
</dbReference>
<dbReference type="InterPro" id="IPR000231">
    <property type="entry name" value="Ribosomal_eL30"/>
</dbReference>
<dbReference type="Gene3D" id="3.30.1330.30">
    <property type="match status" value="1"/>
</dbReference>
<accession>A0ABY9DQX9</accession>
<evidence type="ECO:0000313" key="8">
    <source>
        <dbReference type="Proteomes" id="UP001227230"/>
    </source>
</evidence>
<protein>
    <recommendedName>
        <fullName evidence="9">Ribosomal protein L7Ae/L30e/S12e/Gadd45 domain-containing protein</fullName>
    </recommendedName>
</protein>
<dbReference type="InterPro" id="IPR004038">
    <property type="entry name" value="Ribosomal_eL8/eL30/eS12/Gad45"/>
</dbReference>
<keyword evidence="2" id="KW-0689">Ribosomal protein</keyword>
<dbReference type="NCBIfam" id="NF002172">
    <property type="entry name" value="PRK01018.1"/>
    <property type="match status" value="1"/>
</dbReference>
<reference evidence="7 8" key="1">
    <citation type="journal article" date="2023" name="Hortic Res">
        <title>The complete reference genome for grapevine (Vitis vinifera L.) genetics and breeding.</title>
        <authorList>
            <person name="Shi X."/>
            <person name="Cao S."/>
            <person name="Wang X."/>
            <person name="Huang S."/>
            <person name="Wang Y."/>
            <person name="Liu Z."/>
            <person name="Liu W."/>
            <person name="Leng X."/>
            <person name="Peng Y."/>
            <person name="Wang N."/>
            <person name="Wang Y."/>
            <person name="Ma Z."/>
            <person name="Xu X."/>
            <person name="Zhang F."/>
            <person name="Xue H."/>
            <person name="Zhong H."/>
            <person name="Wang Y."/>
            <person name="Zhang K."/>
            <person name="Velt A."/>
            <person name="Avia K."/>
            <person name="Holtgrawe D."/>
            <person name="Grimplet J."/>
            <person name="Matus J.T."/>
            <person name="Ware D."/>
            <person name="Wu X."/>
            <person name="Wang H."/>
            <person name="Liu C."/>
            <person name="Fang Y."/>
            <person name="Rustenholz C."/>
            <person name="Cheng Z."/>
            <person name="Xiao H."/>
            <person name="Zhou Y."/>
        </authorList>
    </citation>
    <scope>NUCLEOTIDE SEQUENCE [LARGE SCALE GENOMIC DNA]</scope>
    <source>
        <strain evidence="8">cv. Pinot noir / PN40024</strain>
        <tissue evidence="7">Leaf</tissue>
    </source>
</reference>
<evidence type="ECO:0000259" key="6">
    <source>
        <dbReference type="Pfam" id="PF11250"/>
    </source>
</evidence>
<name>A0ABY9DQX9_VITVI</name>
<evidence type="ECO:0000256" key="3">
    <source>
        <dbReference type="ARBA" id="ARBA00023274"/>
    </source>
</evidence>
<feature type="domain" description="FAF" evidence="6">
    <location>
        <begin position="215"/>
        <end position="273"/>
    </location>
</feature>
<gene>
    <name evidence="7" type="ORF">VitviT2T_027167</name>
</gene>
<dbReference type="SUPFAM" id="SSF55315">
    <property type="entry name" value="L30e-like"/>
    <property type="match status" value="1"/>
</dbReference>
<dbReference type="Pfam" id="PF11250">
    <property type="entry name" value="FAF"/>
    <property type="match status" value="1"/>
</dbReference>
<dbReference type="InterPro" id="IPR039109">
    <property type="entry name" value="Ribosomal_eL30-like"/>
</dbReference>
<dbReference type="EMBL" id="CP126665">
    <property type="protein sequence ID" value="WKA09531.1"/>
    <property type="molecule type" value="Genomic_DNA"/>
</dbReference>
<dbReference type="InterPro" id="IPR022991">
    <property type="entry name" value="Ribosomal_eL30_CS"/>
</dbReference>
<evidence type="ECO:0000259" key="5">
    <source>
        <dbReference type="Pfam" id="PF01248"/>
    </source>
</evidence>
<comment type="similarity">
    <text evidence="1">Belongs to the eukaryotic ribosomal protein eL30 family.</text>
</comment>
<organism evidence="7 8">
    <name type="scientific">Vitis vinifera</name>
    <name type="common">Grape</name>
    <dbReference type="NCBI Taxonomy" id="29760"/>
    <lineage>
        <taxon>Eukaryota</taxon>
        <taxon>Viridiplantae</taxon>
        <taxon>Streptophyta</taxon>
        <taxon>Embryophyta</taxon>
        <taxon>Tracheophyta</taxon>
        <taxon>Spermatophyta</taxon>
        <taxon>Magnoliopsida</taxon>
        <taxon>eudicotyledons</taxon>
        <taxon>Gunneridae</taxon>
        <taxon>Pentapetalae</taxon>
        <taxon>rosids</taxon>
        <taxon>Vitales</taxon>
        <taxon>Vitaceae</taxon>
        <taxon>Viteae</taxon>
        <taxon>Vitis</taxon>
    </lineage>
</organism>
<dbReference type="PROSITE" id="PS00993">
    <property type="entry name" value="RIBOSOMAL_L30E_2"/>
    <property type="match status" value="1"/>
</dbReference>
<feature type="domain" description="Ribosomal protein eL8/eL30/eS12/Gadd45" evidence="5">
    <location>
        <begin position="14"/>
        <end position="105"/>
    </location>
</feature>
<sequence>MVAGKKTKKSHEGINNRLALVMKSGKYTLGHKTVLRSLRSSKGKLILISNNCPPLRKSEIEYYAMLSKVGVHHYNGNNVDLGTACGKYFRVSCLSIIDPGDSDIINTLPVAGSNWQRLLTSPQCVERQRKVLSFNLSIDLMQNQPFRQRSSSFEEQSLNNSSIMLSSPASSSSSLSGDHIGQESCADLWDNEEWRGGVERRGRIGRSSEMKTKKEFPPPIPWLAQTENLLSHMPWVMKRYHTSDGRLIIREEKVKHHEYFRAHRANGRLTLHLIPMNDDFYEEENLKGEAEENEGNAEVGDADDGREEEEEEEEKESVKSSCVEMNDGGGGGGGGGAAKCYMGSVSSCMFGMAIAAVKPLHI</sequence>
<dbReference type="PROSITE" id="PS00709">
    <property type="entry name" value="RIBOSOMAL_L30E_1"/>
    <property type="match status" value="1"/>
</dbReference>
<feature type="compositionally biased region" description="Acidic residues" evidence="4">
    <location>
        <begin position="291"/>
        <end position="315"/>
    </location>
</feature>
<evidence type="ECO:0000313" key="7">
    <source>
        <dbReference type="EMBL" id="WKA09531.1"/>
    </source>
</evidence>
<dbReference type="HAMAP" id="MF_00481">
    <property type="entry name" value="Ribosomal_eL30"/>
    <property type="match status" value="1"/>
</dbReference>
<dbReference type="PANTHER" id="PTHR11449">
    <property type="entry name" value="RIBOSOMAL PROTEIN L30"/>
    <property type="match status" value="1"/>
</dbReference>
<dbReference type="InterPro" id="IPR046431">
    <property type="entry name" value="FAF_dom"/>
</dbReference>
<evidence type="ECO:0008006" key="9">
    <source>
        <dbReference type="Google" id="ProtNLM"/>
    </source>
</evidence>
<evidence type="ECO:0000256" key="1">
    <source>
        <dbReference type="ARBA" id="ARBA00007326"/>
    </source>
</evidence>
<evidence type="ECO:0000256" key="2">
    <source>
        <dbReference type="ARBA" id="ARBA00022980"/>
    </source>
</evidence>
<dbReference type="Pfam" id="PF01248">
    <property type="entry name" value="Ribosomal_L7Ae"/>
    <property type="match status" value="1"/>
</dbReference>
<keyword evidence="3" id="KW-0687">Ribonucleoprotein</keyword>